<evidence type="ECO:0000313" key="12">
    <source>
        <dbReference type="Proteomes" id="UP000762676"/>
    </source>
</evidence>
<dbReference type="InterPro" id="IPR017452">
    <property type="entry name" value="GPCR_Rhodpsn_7TM"/>
</dbReference>
<sequence>MEAKTLGSQRDEAVSVGVSCFTLVAISLERYFAICRPLHSRSWQTLSHAYRCIGITWLLAMVLMTPVAVFQEHRALNSSAFPPDLGQPLNNTGGQGLGEVTEEGAGQLTTQVTPGVTGSGGHVRHICREIWPDVMAEQAYTLLLDLMLLVLPVVIMSLAYSKVVHVLMYDVRSSLDMASVGNGETLLCSITVLEIG</sequence>
<dbReference type="GO" id="GO:0008188">
    <property type="term" value="F:neuropeptide receptor activity"/>
    <property type="evidence" value="ECO:0007669"/>
    <property type="project" value="TreeGrafter"/>
</dbReference>
<dbReference type="Pfam" id="PF00001">
    <property type="entry name" value="7tm_1"/>
    <property type="match status" value="1"/>
</dbReference>
<dbReference type="Proteomes" id="UP000762676">
    <property type="component" value="Unassembled WGS sequence"/>
</dbReference>
<comment type="caution">
    <text evidence="11">The sequence shown here is derived from an EMBL/GenBank/DDBJ whole genome shotgun (WGS) entry which is preliminary data.</text>
</comment>
<keyword evidence="3 9" id="KW-1133">Transmembrane helix</keyword>
<evidence type="ECO:0000259" key="10">
    <source>
        <dbReference type="PROSITE" id="PS50262"/>
    </source>
</evidence>
<evidence type="ECO:0000256" key="1">
    <source>
        <dbReference type="ARBA" id="ARBA00004141"/>
    </source>
</evidence>
<feature type="domain" description="G-protein coupled receptors family 1 profile" evidence="10">
    <location>
        <begin position="18"/>
        <end position="196"/>
    </location>
</feature>
<comment type="similarity">
    <text evidence="8">Belongs to the G-protein coupled receptor 1 family.</text>
</comment>
<feature type="transmembrane region" description="Helical" evidence="9">
    <location>
        <begin position="13"/>
        <end position="32"/>
    </location>
</feature>
<dbReference type="Gene3D" id="1.20.1070.10">
    <property type="entry name" value="Rhodopsin 7-helix transmembrane proteins"/>
    <property type="match status" value="1"/>
</dbReference>
<keyword evidence="7 8" id="KW-0807">Transducer</keyword>
<keyword evidence="12" id="KW-1185">Reference proteome</keyword>
<dbReference type="PANTHER" id="PTHR24238">
    <property type="entry name" value="G-PROTEIN COUPLED RECEPTOR"/>
    <property type="match status" value="1"/>
</dbReference>
<dbReference type="EMBL" id="BMAT01007869">
    <property type="protein sequence ID" value="GFR73155.1"/>
    <property type="molecule type" value="Genomic_DNA"/>
</dbReference>
<evidence type="ECO:0000313" key="11">
    <source>
        <dbReference type="EMBL" id="GFR73155.1"/>
    </source>
</evidence>
<dbReference type="AlphaFoldDB" id="A0AAV4FJX5"/>
<keyword evidence="4 8" id="KW-0297">G-protein coupled receptor</keyword>
<dbReference type="PRINTS" id="PR00237">
    <property type="entry name" value="GPCRRHODOPSN"/>
</dbReference>
<keyword evidence="5 9" id="KW-0472">Membrane</keyword>
<evidence type="ECO:0000256" key="4">
    <source>
        <dbReference type="ARBA" id="ARBA00023040"/>
    </source>
</evidence>
<protein>
    <submittedName>
        <fullName evidence="11">Cholecystokinin receptor</fullName>
    </submittedName>
</protein>
<dbReference type="GO" id="GO:0005886">
    <property type="term" value="C:plasma membrane"/>
    <property type="evidence" value="ECO:0007669"/>
    <property type="project" value="TreeGrafter"/>
</dbReference>
<comment type="subcellular location">
    <subcellularLocation>
        <location evidence="1">Membrane</location>
        <topology evidence="1">Multi-pass membrane protein</topology>
    </subcellularLocation>
</comment>
<keyword evidence="6 8" id="KW-0675">Receptor</keyword>
<organism evidence="11 12">
    <name type="scientific">Elysia marginata</name>
    <dbReference type="NCBI Taxonomy" id="1093978"/>
    <lineage>
        <taxon>Eukaryota</taxon>
        <taxon>Metazoa</taxon>
        <taxon>Spiralia</taxon>
        <taxon>Lophotrochozoa</taxon>
        <taxon>Mollusca</taxon>
        <taxon>Gastropoda</taxon>
        <taxon>Heterobranchia</taxon>
        <taxon>Euthyneura</taxon>
        <taxon>Panpulmonata</taxon>
        <taxon>Sacoglossa</taxon>
        <taxon>Placobranchoidea</taxon>
        <taxon>Plakobranchidae</taxon>
        <taxon>Elysia</taxon>
    </lineage>
</organism>
<keyword evidence="2 8" id="KW-0812">Transmembrane</keyword>
<gene>
    <name evidence="11" type="ORF">ElyMa_003859700</name>
</gene>
<evidence type="ECO:0000256" key="7">
    <source>
        <dbReference type="ARBA" id="ARBA00023224"/>
    </source>
</evidence>
<proteinExistence type="inferred from homology"/>
<feature type="transmembrane region" description="Helical" evidence="9">
    <location>
        <begin position="139"/>
        <end position="160"/>
    </location>
</feature>
<evidence type="ECO:0000256" key="6">
    <source>
        <dbReference type="ARBA" id="ARBA00023170"/>
    </source>
</evidence>
<evidence type="ECO:0000256" key="3">
    <source>
        <dbReference type="ARBA" id="ARBA00022989"/>
    </source>
</evidence>
<feature type="transmembrane region" description="Helical" evidence="9">
    <location>
        <begin position="52"/>
        <end position="70"/>
    </location>
</feature>
<dbReference type="PROSITE" id="PS50262">
    <property type="entry name" value="G_PROTEIN_RECEP_F1_2"/>
    <property type="match status" value="1"/>
</dbReference>
<name>A0AAV4FJX5_9GAST</name>
<dbReference type="InterPro" id="IPR000276">
    <property type="entry name" value="GPCR_Rhodpsn"/>
</dbReference>
<evidence type="ECO:0000256" key="9">
    <source>
        <dbReference type="SAM" id="Phobius"/>
    </source>
</evidence>
<dbReference type="PANTHER" id="PTHR24238:SF75">
    <property type="entry name" value="CHOLECYSTOKININ-LIKE RECEPTOR AT 17D1-RELATED"/>
    <property type="match status" value="1"/>
</dbReference>
<accession>A0AAV4FJX5</accession>
<dbReference type="PROSITE" id="PS00237">
    <property type="entry name" value="G_PROTEIN_RECEP_F1_1"/>
    <property type="match status" value="1"/>
</dbReference>
<reference evidence="11 12" key="1">
    <citation type="journal article" date="2021" name="Elife">
        <title>Chloroplast acquisition without the gene transfer in kleptoplastic sea slugs, Plakobranchus ocellatus.</title>
        <authorList>
            <person name="Maeda T."/>
            <person name="Takahashi S."/>
            <person name="Yoshida T."/>
            <person name="Shimamura S."/>
            <person name="Takaki Y."/>
            <person name="Nagai Y."/>
            <person name="Toyoda A."/>
            <person name="Suzuki Y."/>
            <person name="Arimoto A."/>
            <person name="Ishii H."/>
            <person name="Satoh N."/>
            <person name="Nishiyama T."/>
            <person name="Hasebe M."/>
            <person name="Maruyama T."/>
            <person name="Minagawa J."/>
            <person name="Obokata J."/>
            <person name="Shigenobu S."/>
        </authorList>
    </citation>
    <scope>NUCLEOTIDE SEQUENCE [LARGE SCALE GENOMIC DNA]</scope>
</reference>
<evidence type="ECO:0000256" key="2">
    <source>
        <dbReference type="ARBA" id="ARBA00022692"/>
    </source>
</evidence>
<evidence type="ECO:0000256" key="5">
    <source>
        <dbReference type="ARBA" id="ARBA00023136"/>
    </source>
</evidence>
<evidence type="ECO:0000256" key="8">
    <source>
        <dbReference type="RuleBase" id="RU000688"/>
    </source>
</evidence>
<dbReference type="SUPFAM" id="SSF81321">
    <property type="entry name" value="Family A G protein-coupled receptor-like"/>
    <property type="match status" value="1"/>
</dbReference>